<dbReference type="Pfam" id="PF00929">
    <property type="entry name" value="RNase_T"/>
    <property type="match status" value="1"/>
</dbReference>
<reference evidence="5" key="2">
    <citation type="submission" date="2020-11" db="EMBL/GenBank/DDBJ databases">
        <authorList>
            <consortium name="DOE Joint Genome Institute"/>
            <person name="Kuo A."/>
            <person name="Miyauchi S."/>
            <person name="Kiss E."/>
            <person name="Drula E."/>
            <person name="Kohler A."/>
            <person name="Sanchez-Garcia M."/>
            <person name="Andreopoulos B."/>
            <person name="Barry K.W."/>
            <person name="Bonito G."/>
            <person name="Buee M."/>
            <person name="Carver A."/>
            <person name="Chen C."/>
            <person name="Cichocki N."/>
            <person name="Clum A."/>
            <person name="Culley D."/>
            <person name="Crous P.W."/>
            <person name="Fauchery L."/>
            <person name="Girlanda M."/>
            <person name="Hayes R."/>
            <person name="Keri Z."/>
            <person name="Labutti K."/>
            <person name="Lipzen A."/>
            <person name="Lombard V."/>
            <person name="Magnuson J."/>
            <person name="Maillard F."/>
            <person name="Morin E."/>
            <person name="Murat C."/>
            <person name="Nolan M."/>
            <person name="Ohm R."/>
            <person name="Pangilinan J."/>
            <person name="Pereira M."/>
            <person name="Perotto S."/>
            <person name="Peter M."/>
            <person name="Riley R."/>
            <person name="Sitrit Y."/>
            <person name="Stielow B."/>
            <person name="Szollosi G."/>
            <person name="Zifcakova L."/>
            <person name="Stursova M."/>
            <person name="Spatafora J.W."/>
            <person name="Tedersoo L."/>
            <person name="Vaario L.-M."/>
            <person name="Yamada A."/>
            <person name="Yan M."/>
            <person name="Wang P."/>
            <person name="Xu J."/>
            <person name="Bruns T."/>
            <person name="Baldrian P."/>
            <person name="Vilgalys R."/>
            <person name="Henrissat B."/>
            <person name="Grigoriev I.V."/>
            <person name="Hibbett D."/>
            <person name="Nagy L.G."/>
            <person name="Martin F.M."/>
        </authorList>
    </citation>
    <scope>NUCLEOTIDE SEQUENCE</scope>
    <source>
        <strain evidence="5">UH-Tt-Lm1</strain>
    </source>
</reference>
<dbReference type="Gene3D" id="3.30.420.10">
    <property type="entry name" value="Ribonuclease H-like superfamily/Ribonuclease H"/>
    <property type="match status" value="1"/>
</dbReference>
<dbReference type="PANTHER" id="PTHR23044">
    <property type="entry name" value="3'-5' EXONUCLEASE ERI1-RELATED"/>
    <property type="match status" value="1"/>
</dbReference>
<name>A0A9P6HHW2_9AGAM</name>
<dbReference type="InterPro" id="IPR047201">
    <property type="entry name" value="ERI-1_3'hExo-like"/>
</dbReference>
<organism evidence="5 6">
    <name type="scientific">Thelephora terrestris</name>
    <dbReference type="NCBI Taxonomy" id="56493"/>
    <lineage>
        <taxon>Eukaryota</taxon>
        <taxon>Fungi</taxon>
        <taxon>Dikarya</taxon>
        <taxon>Basidiomycota</taxon>
        <taxon>Agaricomycotina</taxon>
        <taxon>Agaricomycetes</taxon>
        <taxon>Thelephorales</taxon>
        <taxon>Thelephoraceae</taxon>
        <taxon>Thelephora</taxon>
    </lineage>
</organism>
<gene>
    <name evidence="5" type="ORF">BJ322DRAFT_1139211</name>
</gene>
<protein>
    <submittedName>
        <fullName evidence="5">Exonuclease RNase T and DNA polymerase III</fullName>
    </submittedName>
</protein>
<evidence type="ECO:0000313" key="6">
    <source>
        <dbReference type="Proteomes" id="UP000736335"/>
    </source>
</evidence>
<keyword evidence="2" id="KW-0378">Hydrolase</keyword>
<evidence type="ECO:0000259" key="4">
    <source>
        <dbReference type="SMART" id="SM00479"/>
    </source>
</evidence>
<dbReference type="GO" id="GO:0003676">
    <property type="term" value="F:nucleic acid binding"/>
    <property type="evidence" value="ECO:0007669"/>
    <property type="project" value="InterPro"/>
</dbReference>
<keyword evidence="6" id="KW-1185">Reference proteome</keyword>
<accession>A0A9P6HHW2</accession>
<evidence type="ECO:0000256" key="3">
    <source>
        <dbReference type="ARBA" id="ARBA00022839"/>
    </source>
</evidence>
<reference evidence="5" key="1">
    <citation type="journal article" date="2020" name="Nat. Commun.">
        <title>Large-scale genome sequencing of mycorrhizal fungi provides insights into the early evolution of symbiotic traits.</title>
        <authorList>
            <person name="Miyauchi S."/>
            <person name="Kiss E."/>
            <person name="Kuo A."/>
            <person name="Drula E."/>
            <person name="Kohler A."/>
            <person name="Sanchez-Garcia M."/>
            <person name="Morin E."/>
            <person name="Andreopoulos B."/>
            <person name="Barry K.W."/>
            <person name="Bonito G."/>
            <person name="Buee M."/>
            <person name="Carver A."/>
            <person name="Chen C."/>
            <person name="Cichocki N."/>
            <person name="Clum A."/>
            <person name="Culley D."/>
            <person name="Crous P.W."/>
            <person name="Fauchery L."/>
            <person name="Girlanda M."/>
            <person name="Hayes R.D."/>
            <person name="Keri Z."/>
            <person name="LaButti K."/>
            <person name="Lipzen A."/>
            <person name="Lombard V."/>
            <person name="Magnuson J."/>
            <person name="Maillard F."/>
            <person name="Murat C."/>
            <person name="Nolan M."/>
            <person name="Ohm R.A."/>
            <person name="Pangilinan J."/>
            <person name="Pereira M.F."/>
            <person name="Perotto S."/>
            <person name="Peter M."/>
            <person name="Pfister S."/>
            <person name="Riley R."/>
            <person name="Sitrit Y."/>
            <person name="Stielow J.B."/>
            <person name="Szollosi G."/>
            <person name="Zifcakova L."/>
            <person name="Stursova M."/>
            <person name="Spatafora J.W."/>
            <person name="Tedersoo L."/>
            <person name="Vaario L.M."/>
            <person name="Yamada A."/>
            <person name="Yan M."/>
            <person name="Wang P."/>
            <person name="Xu J."/>
            <person name="Bruns T."/>
            <person name="Baldrian P."/>
            <person name="Vilgalys R."/>
            <person name="Dunand C."/>
            <person name="Henrissat B."/>
            <person name="Grigoriev I.V."/>
            <person name="Hibbett D."/>
            <person name="Nagy L.G."/>
            <person name="Martin F.M."/>
        </authorList>
    </citation>
    <scope>NUCLEOTIDE SEQUENCE</scope>
    <source>
        <strain evidence="5">UH-Tt-Lm1</strain>
    </source>
</reference>
<dbReference type="OrthoDB" id="448399at2759"/>
<feature type="domain" description="Exonuclease" evidence="4">
    <location>
        <begin position="7"/>
        <end position="204"/>
    </location>
</feature>
<dbReference type="EMBL" id="WIUZ02000005">
    <property type="protein sequence ID" value="KAF9787507.1"/>
    <property type="molecule type" value="Genomic_DNA"/>
</dbReference>
<proteinExistence type="predicted"/>
<dbReference type="AlphaFoldDB" id="A0A9P6HHW2"/>
<dbReference type="InterPro" id="IPR036397">
    <property type="entry name" value="RNaseH_sf"/>
</dbReference>
<evidence type="ECO:0000313" key="5">
    <source>
        <dbReference type="EMBL" id="KAF9787507.1"/>
    </source>
</evidence>
<dbReference type="GO" id="GO:0000175">
    <property type="term" value="F:3'-5'-RNA exonuclease activity"/>
    <property type="evidence" value="ECO:0007669"/>
    <property type="project" value="InterPro"/>
</dbReference>
<dbReference type="SMART" id="SM00479">
    <property type="entry name" value="EXOIII"/>
    <property type="match status" value="1"/>
</dbReference>
<sequence>MPSKLRYLSILDYEATCGEEGKFPRDQMEITEFPTIVYDLQAEKEVGRFHEYVRPVIRPQLTEFCVKLTGITQAKVDNAEPFLPVWDRFKGFLKSQNLWDDPSSYAFVTCGEWDFHTMLPRQLSHINSTNPSASSDDRLLVTHFQQRLISIDVAFKGYYGSKADEIKPMLGELGMDFVGRLHSGIDDCENILRIVKRMMDDGWVPEV</sequence>
<evidence type="ECO:0000256" key="1">
    <source>
        <dbReference type="ARBA" id="ARBA00022722"/>
    </source>
</evidence>
<keyword evidence="3 5" id="KW-0269">Exonuclease</keyword>
<dbReference type="InterPro" id="IPR051274">
    <property type="entry name" value="3-5_Exoribonuclease"/>
</dbReference>
<dbReference type="InterPro" id="IPR013520">
    <property type="entry name" value="Ribonucl_H"/>
</dbReference>
<dbReference type="SUPFAM" id="SSF53098">
    <property type="entry name" value="Ribonuclease H-like"/>
    <property type="match status" value="1"/>
</dbReference>
<dbReference type="InterPro" id="IPR012337">
    <property type="entry name" value="RNaseH-like_sf"/>
</dbReference>
<dbReference type="PANTHER" id="PTHR23044:SF61">
    <property type="entry name" value="3'-5' EXORIBONUCLEASE 1-RELATED"/>
    <property type="match status" value="1"/>
</dbReference>
<comment type="caution">
    <text evidence="5">The sequence shown here is derived from an EMBL/GenBank/DDBJ whole genome shotgun (WGS) entry which is preliminary data.</text>
</comment>
<keyword evidence="1" id="KW-0540">Nuclease</keyword>
<dbReference type="CDD" id="cd06133">
    <property type="entry name" value="ERI-1_3'hExo_like"/>
    <property type="match status" value="1"/>
</dbReference>
<evidence type="ECO:0000256" key="2">
    <source>
        <dbReference type="ARBA" id="ARBA00022801"/>
    </source>
</evidence>
<dbReference type="Proteomes" id="UP000736335">
    <property type="component" value="Unassembled WGS sequence"/>
</dbReference>